<dbReference type="PANTHER" id="PTHR43273:SF3">
    <property type="entry name" value="ANAEROBIC SULFATASE-MATURATING ENZYME HOMOLOG ASLB-RELATED"/>
    <property type="match status" value="1"/>
</dbReference>
<dbReference type="Proteomes" id="UP000184465">
    <property type="component" value="Unassembled WGS sequence"/>
</dbReference>
<keyword evidence="10" id="KW-1185">Reference proteome</keyword>
<keyword evidence="2" id="KW-0004">4Fe-4S</keyword>
<dbReference type="InterPro" id="IPR023885">
    <property type="entry name" value="4Fe4S-binding_SPASM_dom"/>
</dbReference>
<reference evidence="9 10" key="1">
    <citation type="submission" date="2016-11" db="EMBL/GenBank/DDBJ databases">
        <authorList>
            <person name="Jaros S."/>
            <person name="Januszkiewicz K."/>
            <person name="Wedrychowicz H."/>
        </authorList>
    </citation>
    <scope>NUCLEOTIDE SEQUENCE [LARGE SCALE GENOMIC DNA]</scope>
    <source>
        <strain evidence="9 10">DSM 15212</strain>
    </source>
</reference>
<keyword evidence="4" id="KW-0479">Metal-binding</keyword>
<dbReference type="EMBL" id="FRAG01000087">
    <property type="protein sequence ID" value="SHK54781.1"/>
    <property type="molecule type" value="Genomic_DNA"/>
</dbReference>
<dbReference type="GO" id="GO:0016491">
    <property type="term" value="F:oxidoreductase activity"/>
    <property type="evidence" value="ECO:0007669"/>
    <property type="project" value="InterPro"/>
</dbReference>
<evidence type="ECO:0000256" key="4">
    <source>
        <dbReference type="ARBA" id="ARBA00022723"/>
    </source>
</evidence>
<dbReference type="GO" id="GO:0051539">
    <property type="term" value="F:4 iron, 4 sulfur cluster binding"/>
    <property type="evidence" value="ECO:0007669"/>
    <property type="project" value="UniProtKB-KW"/>
</dbReference>
<accession>A0A1M6TCT7</accession>
<dbReference type="NCBIfam" id="TIGR04085">
    <property type="entry name" value="rSAM_more_4Fe4S"/>
    <property type="match status" value="1"/>
</dbReference>
<dbReference type="InterPro" id="IPR000385">
    <property type="entry name" value="MoaA_NifB_PqqE_Fe-S-bd_CS"/>
</dbReference>
<feature type="domain" description="Radical SAM core" evidence="8">
    <location>
        <begin position="12"/>
        <end position="150"/>
    </location>
</feature>
<keyword evidence="3" id="KW-0949">S-adenosyl-L-methionine</keyword>
<evidence type="ECO:0000256" key="1">
    <source>
        <dbReference type="ARBA" id="ARBA00001966"/>
    </source>
</evidence>
<dbReference type="InterPro" id="IPR058240">
    <property type="entry name" value="rSAM_sf"/>
</dbReference>
<dbReference type="GO" id="GO:0046872">
    <property type="term" value="F:metal ion binding"/>
    <property type="evidence" value="ECO:0007669"/>
    <property type="project" value="UniProtKB-KW"/>
</dbReference>
<protein>
    <submittedName>
        <fullName evidence="9">Radical SAM additional 4Fe4S-binding SPASM domain-containing protein</fullName>
    </submittedName>
</protein>
<dbReference type="PANTHER" id="PTHR43273">
    <property type="entry name" value="ANAEROBIC SULFATASE-MATURATING ENZYME HOMOLOG ASLB-RELATED"/>
    <property type="match status" value="1"/>
</dbReference>
<comment type="similarity">
    <text evidence="7">Belongs to the radical SAM superfamily. Anaerobic sulfatase-maturating enzyme family.</text>
</comment>
<comment type="cofactor">
    <cofactor evidence="1">
        <name>[4Fe-4S] cluster</name>
        <dbReference type="ChEBI" id="CHEBI:49883"/>
    </cofactor>
</comment>
<keyword evidence="6" id="KW-0411">Iron-sulfur</keyword>
<evidence type="ECO:0000313" key="10">
    <source>
        <dbReference type="Proteomes" id="UP000184465"/>
    </source>
</evidence>
<evidence type="ECO:0000256" key="2">
    <source>
        <dbReference type="ARBA" id="ARBA00022485"/>
    </source>
</evidence>
<dbReference type="OrthoDB" id="9808591at2"/>
<keyword evidence="5" id="KW-0408">Iron</keyword>
<dbReference type="AlphaFoldDB" id="A0A1M6TCT7"/>
<evidence type="ECO:0000259" key="8">
    <source>
        <dbReference type="Pfam" id="PF04055"/>
    </source>
</evidence>
<dbReference type="InterPro" id="IPR007197">
    <property type="entry name" value="rSAM"/>
</dbReference>
<dbReference type="Gene3D" id="3.20.20.70">
    <property type="entry name" value="Aldolase class I"/>
    <property type="match status" value="1"/>
</dbReference>
<evidence type="ECO:0000313" key="9">
    <source>
        <dbReference type="EMBL" id="SHK54781.1"/>
    </source>
</evidence>
<dbReference type="SFLD" id="SFLDG01067">
    <property type="entry name" value="SPASM/twitch_domain_containing"/>
    <property type="match status" value="1"/>
</dbReference>
<name>A0A1M6TCT7_PARC5</name>
<evidence type="ECO:0000256" key="3">
    <source>
        <dbReference type="ARBA" id="ARBA00022691"/>
    </source>
</evidence>
<sequence>MGHFRKNICTFIVTNKCNLSCNYCWVNMEKDDYPKQVLDLEFAKKGLSDFYEMTKSNYLGFFASGEPTLEIKIMDEILEYARDLIGDIKVELQTNGCFNRKTLEWLHDNIDILWISGDGPIEINDMNRTTKNGRGSGRLIEKNIKQLMELKEQSKKDMVIGIRSTIGNFNVKKQKELIDYYYDLGVRAIYVDQICAQVSKDENKYLTGEVDSIIFAQEFLKAYKYAKSLGVFYGTIATMNFDEEVDIACRSLLPAPHLTPSGIVSSCEMCYEEGSPLDIFIYGKWNEEKKIIEYDYNKIEKLKSRRVENLIECKGCEYIYNCAGSCAGESFNETGDLYKRNERLCKIVKYLGKELKRNEGIYPYLHP</sequence>
<dbReference type="SFLD" id="SFLDS00029">
    <property type="entry name" value="Radical_SAM"/>
    <property type="match status" value="1"/>
</dbReference>
<dbReference type="STRING" id="1121301.SAMN02745912_03643"/>
<dbReference type="InterPro" id="IPR023867">
    <property type="entry name" value="Sulphatase_maturase_rSAM"/>
</dbReference>
<dbReference type="PROSITE" id="PS01305">
    <property type="entry name" value="MOAA_NIFB_PQQE"/>
    <property type="match status" value="1"/>
</dbReference>
<dbReference type="InterPro" id="IPR013785">
    <property type="entry name" value="Aldolase_TIM"/>
</dbReference>
<evidence type="ECO:0000256" key="7">
    <source>
        <dbReference type="ARBA" id="ARBA00023601"/>
    </source>
</evidence>
<dbReference type="Pfam" id="PF04055">
    <property type="entry name" value="Radical_SAM"/>
    <property type="match status" value="1"/>
</dbReference>
<dbReference type="SFLD" id="SFLDG01386">
    <property type="entry name" value="main_SPASM_domain-containing"/>
    <property type="match status" value="1"/>
</dbReference>
<organism evidence="9 10">
    <name type="scientific">Paramaledivibacter caminithermalis (strain DSM 15212 / CIP 107654 / DViRD3)</name>
    <name type="common">Clostridium caminithermale</name>
    <dbReference type="NCBI Taxonomy" id="1121301"/>
    <lineage>
        <taxon>Bacteria</taxon>
        <taxon>Bacillati</taxon>
        <taxon>Bacillota</taxon>
        <taxon>Clostridia</taxon>
        <taxon>Peptostreptococcales</taxon>
        <taxon>Caminicellaceae</taxon>
        <taxon>Paramaledivibacter</taxon>
    </lineage>
</organism>
<evidence type="ECO:0000256" key="6">
    <source>
        <dbReference type="ARBA" id="ARBA00023014"/>
    </source>
</evidence>
<evidence type="ECO:0000256" key="5">
    <source>
        <dbReference type="ARBA" id="ARBA00023004"/>
    </source>
</evidence>
<dbReference type="CDD" id="cd01335">
    <property type="entry name" value="Radical_SAM"/>
    <property type="match status" value="1"/>
</dbReference>
<dbReference type="SUPFAM" id="SSF102114">
    <property type="entry name" value="Radical SAM enzymes"/>
    <property type="match status" value="1"/>
</dbReference>
<dbReference type="RefSeq" id="WP_073153344.1">
    <property type="nucleotide sequence ID" value="NZ_FRAG01000087.1"/>
</dbReference>
<proteinExistence type="inferred from homology"/>
<gene>
    <name evidence="9" type="ORF">SAMN02745912_03643</name>
</gene>
<dbReference type="SFLD" id="SFLDG01384">
    <property type="entry name" value="thioether_bond_formation_requi"/>
    <property type="match status" value="1"/>
</dbReference>